<dbReference type="EMBL" id="HACA01016028">
    <property type="protein sequence ID" value="CDW33389.1"/>
    <property type="molecule type" value="Transcribed_RNA"/>
</dbReference>
<sequence length="23" mass="2735">MMSLNIIYYSCIRKNLKTGTNDR</sequence>
<evidence type="ECO:0000313" key="1">
    <source>
        <dbReference type="EMBL" id="CDW33389.1"/>
    </source>
</evidence>
<reference evidence="1" key="1">
    <citation type="submission" date="2014-05" db="EMBL/GenBank/DDBJ databases">
        <authorList>
            <person name="Chronopoulou M."/>
        </authorList>
    </citation>
    <scope>NUCLEOTIDE SEQUENCE</scope>
    <source>
        <tissue evidence="1">Whole organism</tissue>
    </source>
</reference>
<dbReference type="AlphaFoldDB" id="A0A0K2U549"/>
<protein>
    <submittedName>
        <fullName evidence="1">Uncharacterized protein</fullName>
    </submittedName>
</protein>
<accession>A0A0K2U549</accession>
<organism evidence="1">
    <name type="scientific">Lepeophtheirus salmonis</name>
    <name type="common">Salmon louse</name>
    <name type="synonym">Caligus salmonis</name>
    <dbReference type="NCBI Taxonomy" id="72036"/>
    <lineage>
        <taxon>Eukaryota</taxon>
        <taxon>Metazoa</taxon>
        <taxon>Ecdysozoa</taxon>
        <taxon>Arthropoda</taxon>
        <taxon>Crustacea</taxon>
        <taxon>Multicrustacea</taxon>
        <taxon>Hexanauplia</taxon>
        <taxon>Copepoda</taxon>
        <taxon>Siphonostomatoida</taxon>
        <taxon>Caligidae</taxon>
        <taxon>Lepeophtheirus</taxon>
    </lineage>
</organism>
<name>A0A0K2U549_LEPSM</name>
<proteinExistence type="predicted"/>